<evidence type="ECO:0000256" key="15">
    <source>
        <dbReference type="ARBA" id="ARBA00023303"/>
    </source>
</evidence>
<keyword evidence="11" id="KW-1015">Disulfide bond</keyword>
<evidence type="ECO:0000313" key="21">
    <source>
        <dbReference type="EMBL" id="VTJ79167.1"/>
    </source>
</evidence>
<reference evidence="21 22" key="1">
    <citation type="submission" date="2019-04" db="EMBL/GenBank/DDBJ databases">
        <authorList>
            <person name="Alioto T."/>
            <person name="Alioto T."/>
        </authorList>
    </citation>
    <scope>NUCLEOTIDE SEQUENCE [LARGE SCALE GENOMIC DNA]</scope>
</reference>
<dbReference type="EMBL" id="CABDUW010001157">
    <property type="protein sequence ID" value="VTJ79167.1"/>
    <property type="molecule type" value="Genomic_DNA"/>
</dbReference>
<evidence type="ECO:0000313" key="22">
    <source>
        <dbReference type="Proteomes" id="UP000335636"/>
    </source>
</evidence>
<comment type="function">
    <text evidence="18">Receptor for ATP that acts as a ligand-gated ion channel.</text>
</comment>
<evidence type="ECO:0000256" key="3">
    <source>
        <dbReference type="ARBA" id="ARBA00022448"/>
    </source>
</evidence>
<dbReference type="PRINTS" id="PR01312">
    <property type="entry name" value="P2X5RECEPTOR"/>
</dbReference>
<gene>
    <name evidence="20" type="ORF">GHT09_010144</name>
    <name evidence="21" type="ORF">MONAX_5E005948</name>
</gene>
<evidence type="ECO:0000313" key="20">
    <source>
        <dbReference type="EMBL" id="KAF7478692.1"/>
    </source>
</evidence>
<evidence type="ECO:0000256" key="14">
    <source>
        <dbReference type="ARBA" id="ARBA00023286"/>
    </source>
</evidence>
<accession>A0A5E4CB55</accession>
<evidence type="ECO:0000256" key="9">
    <source>
        <dbReference type="ARBA" id="ARBA00023065"/>
    </source>
</evidence>
<dbReference type="InterPro" id="IPR059116">
    <property type="entry name" value="P2X_receptor"/>
</dbReference>
<evidence type="ECO:0000256" key="19">
    <source>
        <dbReference type="SAM" id="MobiDB-lite"/>
    </source>
</evidence>
<dbReference type="FunFam" id="2.60.490.10:FF:000001">
    <property type="entry name" value="P2X purinoceptor"/>
    <property type="match status" value="1"/>
</dbReference>
<dbReference type="Pfam" id="PF00864">
    <property type="entry name" value="P2X_receptor"/>
    <property type="match status" value="1"/>
</dbReference>
<dbReference type="GO" id="GO:0098794">
    <property type="term" value="C:postsynapse"/>
    <property type="evidence" value="ECO:0007669"/>
    <property type="project" value="GOC"/>
</dbReference>
<evidence type="ECO:0000256" key="5">
    <source>
        <dbReference type="ARBA" id="ARBA00022692"/>
    </source>
</evidence>
<feature type="transmembrane region" description="Helical" evidence="18">
    <location>
        <begin position="31"/>
        <end position="50"/>
    </location>
</feature>
<evidence type="ECO:0000256" key="16">
    <source>
        <dbReference type="ARBA" id="ARBA00036239"/>
    </source>
</evidence>
<keyword evidence="9 18" id="KW-0406">Ion transport</keyword>
<dbReference type="Proteomes" id="UP000662637">
    <property type="component" value="Unassembled WGS sequence"/>
</dbReference>
<proteinExistence type="inferred from homology"/>
<comment type="similarity">
    <text evidence="2 18">Belongs to the P2X receptor family.</text>
</comment>
<dbReference type="PRINTS" id="PR01307">
    <property type="entry name" value="P2XRECEPTOR"/>
</dbReference>
<keyword evidence="4" id="KW-1003">Cell membrane</keyword>
<reference evidence="20" key="2">
    <citation type="submission" date="2020-08" db="EMBL/GenBank/DDBJ databases">
        <authorList>
            <person name="Shumante A."/>
            <person name="Zimin A.V."/>
            <person name="Puiu D."/>
            <person name="Salzberg S.L."/>
        </authorList>
    </citation>
    <scope>NUCLEOTIDE SEQUENCE</scope>
    <source>
        <strain evidence="20">WC2-LM</strain>
        <tissue evidence="20">Liver</tissue>
    </source>
</reference>
<comment type="catalytic activity">
    <reaction evidence="16">
        <text>Na(+)(in) = Na(+)(out)</text>
        <dbReference type="Rhea" id="RHEA:34963"/>
        <dbReference type="ChEBI" id="CHEBI:29101"/>
    </reaction>
</comment>
<dbReference type="NCBIfam" id="TIGR00863">
    <property type="entry name" value="P2X"/>
    <property type="match status" value="1"/>
</dbReference>
<name>A0A5E4CB55_MARMO</name>
<dbReference type="EMBL" id="WJEC01001477">
    <property type="protein sequence ID" value="KAF7478692.1"/>
    <property type="molecule type" value="Genomic_DNA"/>
</dbReference>
<dbReference type="GO" id="GO:0005886">
    <property type="term" value="C:plasma membrane"/>
    <property type="evidence" value="ECO:0007669"/>
    <property type="project" value="UniProtKB-SubCell"/>
</dbReference>
<sequence length="496" mass="55566">MGQAGWKGLCLSLFDYKTEKYVIAKNKKVGLLYRLLQLSILLYLVVWVFVVKKSYQDVDTSLQSAVVTKVKGVAYTNTSELGERLWDVADYVIPPQGDSVFVVITNLIVTTNQRQGTCAEYEGVPDGLCSQDHDCQAGETVIAGNGVKTGRCLRVGNSTRGTCEIFAWCPVETQSMPMEPFLKEAEDFTIYIKNFIRFPKFNFSKANVQEDTNFLKSCRFSPKNLYCPIFRLGSVIRWAGSDFQDIAMKGGVIAINIEWDCDLDKAASECNPRYYFSRLDNNHVKSVSSGYNFRFARYYRDSAGAEFRTLIKAYGIRFDVIVNGKAGKFSIIPTIINVGSGVALMGAGAFFCDLVLIYIIKKREFYRDKKYEEVSRSLNPAQQRGARPGRRPCCWRNEGSCLSRPAPPMSGESRTGQGREGSALETEAEVVQPGQLEEELLEEELLEEQPQALPSHSHWKGNGSVCSQFPELARSGLLKNVEVNAEQLQNLRTVET</sequence>
<keyword evidence="5 18" id="KW-0812">Transmembrane</keyword>
<keyword evidence="13" id="KW-0325">Glycoprotein</keyword>
<keyword evidence="8 18" id="KW-1133">Transmembrane helix</keyword>
<organism evidence="21 22">
    <name type="scientific">Marmota monax</name>
    <name type="common">Woodchuck</name>
    <dbReference type="NCBI Taxonomy" id="9995"/>
    <lineage>
        <taxon>Eukaryota</taxon>
        <taxon>Metazoa</taxon>
        <taxon>Chordata</taxon>
        <taxon>Craniata</taxon>
        <taxon>Vertebrata</taxon>
        <taxon>Euteleostomi</taxon>
        <taxon>Mammalia</taxon>
        <taxon>Eutheria</taxon>
        <taxon>Euarchontoglires</taxon>
        <taxon>Glires</taxon>
        <taxon>Rodentia</taxon>
        <taxon>Sciuromorpha</taxon>
        <taxon>Sciuridae</taxon>
        <taxon>Xerinae</taxon>
        <taxon>Marmotini</taxon>
        <taxon>Marmota</taxon>
    </lineage>
</organism>
<keyword evidence="15 18" id="KW-0407">Ion channel</keyword>
<dbReference type="PANTHER" id="PTHR10125">
    <property type="entry name" value="P2X PURINOCEPTOR"/>
    <property type="match status" value="1"/>
</dbReference>
<dbReference type="AlphaFoldDB" id="A0A5E4CB55"/>
<evidence type="ECO:0000256" key="8">
    <source>
        <dbReference type="ARBA" id="ARBA00022989"/>
    </source>
</evidence>
<evidence type="ECO:0000256" key="7">
    <source>
        <dbReference type="ARBA" id="ARBA00022840"/>
    </source>
</evidence>
<keyword evidence="12 18" id="KW-0675">Receptor</keyword>
<feature type="region of interest" description="Disordered" evidence="19">
    <location>
        <begin position="404"/>
        <end position="433"/>
    </location>
</feature>
<evidence type="ECO:0000256" key="2">
    <source>
        <dbReference type="ARBA" id="ARBA00009848"/>
    </source>
</evidence>
<dbReference type="GO" id="GO:0005524">
    <property type="term" value="F:ATP binding"/>
    <property type="evidence" value="ECO:0007669"/>
    <property type="project" value="UniProtKB-KW"/>
</dbReference>
<keyword evidence="14" id="KW-1071">Ligand-gated ion channel</keyword>
<protein>
    <recommendedName>
        <fullName evidence="18">P2X purinoceptor</fullName>
    </recommendedName>
</protein>
<dbReference type="Gene3D" id="1.10.287.940">
    <property type="entry name" value="atp-gated p2x4 ion channel"/>
    <property type="match status" value="1"/>
</dbReference>
<dbReference type="InterPro" id="IPR027309">
    <property type="entry name" value="P2X_extracellular_dom_sf"/>
</dbReference>
<evidence type="ECO:0000256" key="10">
    <source>
        <dbReference type="ARBA" id="ARBA00023136"/>
    </source>
</evidence>
<evidence type="ECO:0000256" key="12">
    <source>
        <dbReference type="ARBA" id="ARBA00023170"/>
    </source>
</evidence>
<evidence type="ECO:0000256" key="18">
    <source>
        <dbReference type="RuleBase" id="RU000681"/>
    </source>
</evidence>
<evidence type="ECO:0000256" key="4">
    <source>
        <dbReference type="ARBA" id="ARBA00022475"/>
    </source>
</evidence>
<feature type="transmembrane region" description="Helical" evidence="18">
    <location>
        <begin position="338"/>
        <end position="360"/>
    </location>
</feature>
<keyword evidence="7" id="KW-0067">ATP-binding</keyword>
<evidence type="ECO:0000256" key="11">
    <source>
        <dbReference type="ARBA" id="ARBA00023157"/>
    </source>
</evidence>
<dbReference type="InterPro" id="IPR003048">
    <property type="entry name" value="P2X5_purnocptor"/>
</dbReference>
<keyword evidence="6" id="KW-0547">Nucleotide-binding</keyword>
<dbReference type="GO" id="GO:0004931">
    <property type="term" value="F:extracellularly ATP-gated monoatomic cation channel activity"/>
    <property type="evidence" value="ECO:0007669"/>
    <property type="project" value="InterPro"/>
</dbReference>
<evidence type="ECO:0000256" key="6">
    <source>
        <dbReference type="ARBA" id="ARBA00022741"/>
    </source>
</evidence>
<keyword evidence="10 18" id="KW-0472">Membrane</keyword>
<dbReference type="GO" id="GO:0001614">
    <property type="term" value="F:purinergic nucleotide receptor activity"/>
    <property type="evidence" value="ECO:0007669"/>
    <property type="project" value="InterPro"/>
</dbReference>
<keyword evidence="22" id="KW-1185">Reference proteome</keyword>
<dbReference type="GO" id="GO:0033198">
    <property type="term" value="P:response to ATP"/>
    <property type="evidence" value="ECO:0007669"/>
    <property type="project" value="InterPro"/>
</dbReference>
<dbReference type="Proteomes" id="UP000335636">
    <property type="component" value="Unassembled WGS sequence"/>
</dbReference>
<dbReference type="GO" id="GO:0070588">
    <property type="term" value="P:calcium ion transmembrane transport"/>
    <property type="evidence" value="ECO:0007669"/>
    <property type="project" value="TreeGrafter"/>
</dbReference>
<comment type="catalytic activity">
    <reaction evidence="17">
        <text>Ca(2+)(in) = Ca(2+)(out)</text>
        <dbReference type="Rhea" id="RHEA:29671"/>
        <dbReference type="ChEBI" id="CHEBI:29108"/>
    </reaction>
</comment>
<keyword evidence="3 18" id="KW-0813">Transport</keyword>
<dbReference type="Gene3D" id="2.60.490.10">
    <property type="entry name" value="atp-gated p2x4 ion channel domain"/>
    <property type="match status" value="1"/>
</dbReference>
<evidence type="ECO:0000256" key="13">
    <source>
        <dbReference type="ARBA" id="ARBA00023180"/>
    </source>
</evidence>
<comment type="subcellular location">
    <subcellularLocation>
        <location evidence="1">Cell membrane</location>
        <topology evidence="1">Multi-pass membrane protein</topology>
    </subcellularLocation>
    <subcellularLocation>
        <location evidence="18">Membrane</location>
        <topology evidence="18">Multi-pass membrane protein</topology>
    </subcellularLocation>
</comment>
<evidence type="ECO:0000256" key="1">
    <source>
        <dbReference type="ARBA" id="ARBA00004651"/>
    </source>
</evidence>
<dbReference type="FunFam" id="1.10.287.940:FF:000010">
    <property type="entry name" value="P2X receptor E"/>
    <property type="match status" value="1"/>
</dbReference>
<dbReference type="PANTHER" id="PTHR10125:SF12">
    <property type="entry name" value="P2X PURINOCEPTOR 5"/>
    <property type="match status" value="1"/>
</dbReference>
<dbReference type="InterPro" id="IPR001429">
    <property type="entry name" value="P2X_purnocptor"/>
</dbReference>
<evidence type="ECO:0000256" key="17">
    <source>
        <dbReference type="ARBA" id="ARBA00036634"/>
    </source>
</evidence>